<keyword evidence="3" id="KW-1185">Reference proteome</keyword>
<accession>A0AAV4MSR3</accession>
<dbReference type="GO" id="GO:0016491">
    <property type="term" value="F:oxidoreductase activity"/>
    <property type="evidence" value="ECO:0007669"/>
    <property type="project" value="InterPro"/>
</dbReference>
<dbReference type="AlphaFoldDB" id="A0AAV4MSR3"/>
<dbReference type="PROSITE" id="PS01162">
    <property type="entry name" value="QOR_ZETA_CRYSTAL"/>
    <property type="match status" value="1"/>
</dbReference>
<proteinExistence type="predicted"/>
<dbReference type="Pfam" id="PF00107">
    <property type="entry name" value="ADH_zinc_N"/>
    <property type="match status" value="1"/>
</dbReference>
<dbReference type="InterPro" id="IPR051397">
    <property type="entry name" value="Zn-ADH-like_protein"/>
</dbReference>
<dbReference type="Gene3D" id="3.90.180.10">
    <property type="entry name" value="Medium-chain alcohol dehydrogenases, catalytic domain"/>
    <property type="match status" value="1"/>
</dbReference>
<dbReference type="Gene3D" id="3.40.50.720">
    <property type="entry name" value="NAD(P)-binding Rossmann-like Domain"/>
    <property type="match status" value="1"/>
</dbReference>
<evidence type="ECO:0000313" key="3">
    <source>
        <dbReference type="Proteomes" id="UP001054945"/>
    </source>
</evidence>
<dbReference type="Proteomes" id="UP001054945">
    <property type="component" value="Unassembled WGS sequence"/>
</dbReference>
<evidence type="ECO:0000313" key="2">
    <source>
        <dbReference type="EMBL" id="GIX74915.1"/>
    </source>
</evidence>
<feature type="domain" description="Alcohol dehydrogenase-like C-terminal" evidence="1">
    <location>
        <begin position="79"/>
        <end position="131"/>
    </location>
</feature>
<organism evidence="2 3">
    <name type="scientific">Caerostris extrusa</name>
    <name type="common">Bark spider</name>
    <name type="synonym">Caerostris bankana</name>
    <dbReference type="NCBI Taxonomy" id="172846"/>
    <lineage>
        <taxon>Eukaryota</taxon>
        <taxon>Metazoa</taxon>
        <taxon>Ecdysozoa</taxon>
        <taxon>Arthropoda</taxon>
        <taxon>Chelicerata</taxon>
        <taxon>Arachnida</taxon>
        <taxon>Araneae</taxon>
        <taxon>Araneomorphae</taxon>
        <taxon>Entelegynae</taxon>
        <taxon>Araneoidea</taxon>
        <taxon>Araneidae</taxon>
        <taxon>Caerostris</taxon>
    </lineage>
</organism>
<dbReference type="GO" id="GO:0005739">
    <property type="term" value="C:mitochondrion"/>
    <property type="evidence" value="ECO:0007669"/>
    <property type="project" value="TreeGrafter"/>
</dbReference>
<sequence length="137" mass="14723">VYILLLKHPLELIRGLRRNSGSWRKQYVCLPALGVIPVPKAIPDYLVLLVSGLTAAIGLDKGNRIAAGETVLITAAAGGTGHIAVQYAKAAECHVIGTCSSEEKGKILKDLGCDRVINYKKEDLGEVLAKEYPVIIF</sequence>
<dbReference type="PANTHER" id="PTHR43677">
    <property type="entry name" value="SHORT-CHAIN DEHYDROGENASE/REDUCTASE"/>
    <property type="match status" value="1"/>
</dbReference>
<dbReference type="PANTHER" id="PTHR43677:SF3">
    <property type="entry name" value="PROSTAGLANDIN REDUCTASE 3"/>
    <property type="match status" value="1"/>
</dbReference>
<gene>
    <name evidence="2" type="primary">ZADH2</name>
    <name evidence="2" type="ORF">CEXT_770641</name>
</gene>
<dbReference type="InterPro" id="IPR002364">
    <property type="entry name" value="Quin_OxRdtase/zeta-crystal_CS"/>
</dbReference>
<feature type="non-terminal residue" evidence="2">
    <location>
        <position position="1"/>
    </location>
</feature>
<name>A0AAV4MSR3_CAEEX</name>
<dbReference type="GO" id="GO:0008270">
    <property type="term" value="F:zinc ion binding"/>
    <property type="evidence" value="ECO:0007669"/>
    <property type="project" value="InterPro"/>
</dbReference>
<comment type="caution">
    <text evidence="2">The sequence shown here is derived from an EMBL/GenBank/DDBJ whole genome shotgun (WGS) entry which is preliminary data.</text>
</comment>
<dbReference type="InterPro" id="IPR036291">
    <property type="entry name" value="NAD(P)-bd_dom_sf"/>
</dbReference>
<protein>
    <submittedName>
        <fullName evidence="2">Prostaglandin reductase 3</fullName>
    </submittedName>
</protein>
<dbReference type="EMBL" id="BPLR01002537">
    <property type="protein sequence ID" value="GIX74915.1"/>
    <property type="molecule type" value="Genomic_DNA"/>
</dbReference>
<dbReference type="SUPFAM" id="SSF51735">
    <property type="entry name" value="NAD(P)-binding Rossmann-fold domains"/>
    <property type="match status" value="1"/>
</dbReference>
<evidence type="ECO:0000259" key="1">
    <source>
        <dbReference type="Pfam" id="PF00107"/>
    </source>
</evidence>
<reference evidence="2 3" key="1">
    <citation type="submission" date="2021-06" db="EMBL/GenBank/DDBJ databases">
        <title>Caerostris extrusa draft genome.</title>
        <authorList>
            <person name="Kono N."/>
            <person name="Arakawa K."/>
        </authorList>
    </citation>
    <scope>NUCLEOTIDE SEQUENCE [LARGE SCALE GENOMIC DNA]</scope>
</reference>
<dbReference type="InterPro" id="IPR013149">
    <property type="entry name" value="ADH-like_C"/>
</dbReference>